<dbReference type="AlphaFoldDB" id="A0A0A8Y3K7"/>
<reference evidence="1" key="1">
    <citation type="submission" date="2014-09" db="EMBL/GenBank/DDBJ databases">
        <authorList>
            <person name="Magalhaes I.L.F."/>
            <person name="Oliveira U."/>
            <person name="Santos F.R."/>
            <person name="Vidigal T.H.D.A."/>
            <person name="Brescovit A.D."/>
            <person name="Santos A.J."/>
        </authorList>
    </citation>
    <scope>NUCLEOTIDE SEQUENCE</scope>
    <source>
        <tissue evidence="1">Shoot tissue taken approximately 20 cm above the soil surface</tissue>
    </source>
</reference>
<dbReference type="EMBL" id="GBRH01279508">
    <property type="protein sequence ID" value="JAD18387.1"/>
    <property type="molecule type" value="Transcribed_RNA"/>
</dbReference>
<protein>
    <submittedName>
        <fullName evidence="1">Uncharacterized protein</fullName>
    </submittedName>
</protein>
<evidence type="ECO:0000313" key="1">
    <source>
        <dbReference type="EMBL" id="JAD18387.1"/>
    </source>
</evidence>
<accession>A0A0A8Y3K7</accession>
<proteinExistence type="predicted"/>
<reference evidence="1" key="2">
    <citation type="journal article" date="2015" name="Data Brief">
        <title>Shoot transcriptome of the giant reed, Arundo donax.</title>
        <authorList>
            <person name="Barrero R.A."/>
            <person name="Guerrero F.D."/>
            <person name="Moolhuijzen P."/>
            <person name="Goolsby J.A."/>
            <person name="Tidwell J."/>
            <person name="Bellgard S.E."/>
            <person name="Bellgard M.I."/>
        </authorList>
    </citation>
    <scope>NUCLEOTIDE SEQUENCE</scope>
    <source>
        <tissue evidence="1">Shoot tissue taken approximately 20 cm above the soil surface</tissue>
    </source>
</reference>
<name>A0A0A8Y3K7_ARUDO</name>
<organism evidence="1">
    <name type="scientific">Arundo donax</name>
    <name type="common">Giant reed</name>
    <name type="synonym">Donax arundinaceus</name>
    <dbReference type="NCBI Taxonomy" id="35708"/>
    <lineage>
        <taxon>Eukaryota</taxon>
        <taxon>Viridiplantae</taxon>
        <taxon>Streptophyta</taxon>
        <taxon>Embryophyta</taxon>
        <taxon>Tracheophyta</taxon>
        <taxon>Spermatophyta</taxon>
        <taxon>Magnoliopsida</taxon>
        <taxon>Liliopsida</taxon>
        <taxon>Poales</taxon>
        <taxon>Poaceae</taxon>
        <taxon>PACMAD clade</taxon>
        <taxon>Arundinoideae</taxon>
        <taxon>Arundineae</taxon>
        <taxon>Arundo</taxon>
    </lineage>
</organism>
<sequence length="40" mass="4746">MHVQAYMYLYMSTGYIPLHIYMCTCHYTHIPCTTLCLTKV</sequence>